<feature type="domain" description="PTS EIIA type-1" evidence="7">
    <location>
        <begin position="26"/>
        <end position="130"/>
    </location>
</feature>
<evidence type="ECO:0000313" key="8">
    <source>
        <dbReference type="EMBL" id="EFW03329.1"/>
    </source>
</evidence>
<dbReference type="STRING" id="100884.GCA_000269565_00726"/>
<gene>
    <name evidence="8" type="ORF">HMPREF9488_03393</name>
</gene>
<evidence type="ECO:0000256" key="2">
    <source>
        <dbReference type="ARBA" id="ARBA00022448"/>
    </source>
</evidence>
<evidence type="ECO:0000256" key="1">
    <source>
        <dbReference type="ARBA" id="ARBA00004496"/>
    </source>
</evidence>
<evidence type="ECO:0000313" key="9">
    <source>
        <dbReference type="Proteomes" id="UP000003157"/>
    </source>
</evidence>
<dbReference type="GO" id="GO:0005737">
    <property type="term" value="C:cytoplasm"/>
    <property type="evidence" value="ECO:0007669"/>
    <property type="project" value="UniProtKB-SubCell"/>
</dbReference>
<keyword evidence="4" id="KW-0808">Transferase</keyword>
<dbReference type="Gene3D" id="2.70.70.10">
    <property type="entry name" value="Glucose Permease (Domain IIA)"/>
    <property type="match status" value="1"/>
</dbReference>
<dbReference type="Proteomes" id="UP000003157">
    <property type="component" value="Unassembled WGS sequence"/>
</dbReference>
<dbReference type="Pfam" id="PF00358">
    <property type="entry name" value="PTS_EIIA_1"/>
    <property type="match status" value="1"/>
</dbReference>
<dbReference type="OrthoDB" id="92465at2"/>
<comment type="subcellular location">
    <subcellularLocation>
        <location evidence="1">Cytoplasm</location>
    </subcellularLocation>
</comment>
<dbReference type="SUPFAM" id="SSF51261">
    <property type="entry name" value="Duplicated hybrid motif"/>
    <property type="match status" value="1"/>
</dbReference>
<dbReference type="eggNOG" id="COG2190">
    <property type="taxonomic scope" value="Bacteria"/>
</dbReference>
<sequence>MMLNLFKSKKYIGLHAPVNGDIIALKDLLDTKKIGDGIAFRFDGNLIYSPCHAFVSMLSKNNHAIKLTMENGIEILIEVGLDAEKLSGTGIDVFVKVGQNVKAGDPLLQIDRQFFVSQGVELIIPMIVMKSQNYQLKIKMSGQASVLGEYVVIFK</sequence>
<proteinExistence type="predicted"/>
<reference evidence="8 9" key="1">
    <citation type="submission" date="2010-12" db="EMBL/GenBank/DDBJ databases">
        <title>The Genome Sequence of Coprobacillus sp. strain 29_1.</title>
        <authorList>
            <consortium name="The Broad Institute Genome Sequencing Platform"/>
            <person name="Earl A."/>
            <person name="Ward D."/>
            <person name="Feldgarden M."/>
            <person name="Gevers D."/>
            <person name="Daigneault M."/>
            <person name="Sibley C.D."/>
            <person name="White A."/>
            <person name="Strauss J."/>
            <person name="Allen-Vercoe E."/>
            <person name="Young S.K."/>
            <person name="Zeng Q."/>
            <person name="Gargeya S."/>
            <person name="Fitzgerald M."/>
            <person name="Haas B."/>
            <person name="Abouelleil A."/>
            <person name="Alvarado L."/>
            <person name="Arachchi H.M."/>
            <person name="Berlin A."/>
            <person name="Brown A."/>
            <person name="Chapman S.B."/>
            <person name="Chen Z."/>
            <person name="Dunbar C."/>
            <person name="Freedman E."/>
            <person name="Gearin G."/>
            <person name="Gellesch M."/>
            <person name="Goldberg J."/>
            <person name="Griggs A."/>
            <person name="Gujja S."/>
            <person name="Heilman E."/>
            <person name="Heiman D."/>
            <person name="Howarth C."/>
            <person name="Larson L."/>
            <person name="Lui A."/>
            <person name="MacDonald P.J.P."/>
            <person name="Mehta T."/>
            <person name="Montmayeur A."/>
            <person name="Murphy C."/>
            <person name="Neiman D."/>
            <person name="Pearson M."/>
            <person name="Priest M."/>
            <person name="Roberts A."/>
            <person name="Saif S."/>
            <person name="Shea T."/>
            <person name="Shenoy N."/>
            <person name="Sisk P."/>
            <person name="Stolte C."/>
            <person name="Sykes S."/>
            <person name="White J."/>
            <person name="Yandava C."/>
            <person name="Nusbaum C."/>
            <person name="Birren B."/>
        </authorList>
    </citation>
    <scope>NUCLEOTIDE SEQUENCE [LARGE SCALE GENOMIC DNA]</scope>
    <source>
        <strain evidence="8 9">29_1</strain>
    </source>
</reference>
<dbReference type="GO" id="GO:0016301">
    <property type="term" value="F:kinase activity"/>
    <property type="evidence" value="ECO:0007669"/>
    <property type="project" value="UniProtKB-KW"/>
</dbReference>
<dbReference type="EMBL" id="ADKX01000048">
    <property type="protein sequence ID" value="EFW03329.1"/>
    <property type="molecule type" value="Genomic_DNA"/>
</dbReference>
<evidence type="ECO:0000259" key="7">
    <source>
        <dbReference type="PROSITE" id="PS51093"/>
    </source>
</evidence>
<dbReference type="PANTHER" id="PTHR45008:SF1">
    <property type="entry name" value="PTS SYSTEM GLUCOSE-SPECIFIC EIIA COMPONENT"/>
    <property type="match status" value="1"/>
</dbReference>
<keyword evidence="3" id="KW-0762">Sugar transport</keyword>
<evidence type="ECO:0000256" key="4">
    <source>
        <dbReference type="ARBA" id="ARBA00022679"/>
    </source>
</evidence>
<keyword evidence="9" id="KW-1185">Reference proteome</keyword>
<dbReference type="PROSITE" id="PS51093">
    <property type="entry name" value="PTS_EIIA_TYPE_1"/>
    <property type="match status" value="1"/>
</dbReference>
<evidence type="ECO:0000256" key="5">
    <source>
        <dbReference type="ARBA" id="ARBA00022683"/>
    </source>
</evidence>
<dbReference type="HOGENOM" id="CLU_012312_5_4_9"/>
<dbReference type="PANTHER" id="PTHR45008">
    <property type="entry name" value="PTS SYSTEM GLUCOSE-SPECIFIC EIIA COMPONENT"/>
    <property type="match status" value="1"/>
</dbReference>
<organism evidence="8 9">
    <name type="scientific">Coprobacillus cateniformis</name>
    <dbReference type="NCBI Taxonomy" id="100884"/>
    <lineage>
        <taxon>Bacteria</taxon>
        <taxon>Bacillati</taxon>
        <taxon>Bacillota</taxon>
        <taxon>Erysipelotrichia</taxon>
        <taxon>Erysipelotrichales</taxon>
        <taxon>Coprobacillaceae</taxon>
        <taxon>Coprobacillus</taxon>
    </lineage>
</organism>
<dbReference type="InterPro" id="IPR050890">
    <property type="entry name" value="PTS_EIIA_component"/>
</dbReference>
<dbReference type="AlphaFoldDB" id="E7GF50"/>
<dbReference type="InterPro" id="IPR011055">
    <property type="entry name" value="Dup_hybrid_motif"/>
</dbReference>
<protein>
    <recommendedName>
        <fullName evidence="7">PTS EIIA type-1 domain-containing protein</fullName>
    </recommendedName>
</protein>
<evidence type="ECO:0000256" key="3">
    <source>
        <dbReference type="ARBA" id="ARBA00022597"/>
    </source>
</evidence>
<name>E7GF50_9FIRM</name>
<accession>E7GF50</accession>
<keyword evidence="6" id="KW-0418">Kinase</keyword>
<dbReference type="GO" id="GO:0009401">
    <property type="term" value="P:phosphoenolpyruvate-dependent sugar phosphotransferase system"/>
    <property type="evidence" value="ECO:0007669"/>
    <property type="project" value="UniProtKB-KW"/>
</dbReference>
<keyword evidence="5" id="KW-0598">Phosphotransferase system</keyword>
<keyword evidence="2" id="KW-0813">Transport</keyword>
<dbReference type="InterPro" id="IPR001127">
    <property type="entry name" value="PTS_EIIA_1_perm"/>
</dbReference>
<evidence type="ECO:0000256" key="6">
    <source>
        <dbReference type="ARBA" id="ARBA00022777"/>
    </source>
</evidence>
<comment type="caution">
    <text evidence="8">The sequence shown here is derived from an EMBL/GenBank/DDBJ whole genome shotgun (WGS) entry which is preliminary data.</text>
</comment>